<feature type="domain" description="PepSY" evidence="2">
    <location>
        <begin position="147"/>
        <end position="206"/>
    </location>
</feature>
<evidence type="ECO:0000259" key="2">
    <source>
        <dbReference type="Pfam" id="PF03413"/>
    </source>
</evidence>
<proteinExistence type="predicted"/>
<feature type="compositionally biased region" description="Basic and acidic residues" evidence="1">
    <location>
        <begin position="87"/>
        <end position="127"/>
    </location>
</feature>
<dbReference type="Pfam" id="PF03413">
    <property type="entry name" value="PepSY"/>
    <property type="match status" value="1"/>
</dbReference>
<feature type="region of interest" description="Disordered" evidence="1">
    <location>
        <begin position="86"/>
        <end position="145"/>
    </location>
</feature>
<organism evidence="3 4">
    <name type="scientific">Lentibacillus halophilus</name>
    <dbReference type="NCBI Taxonomy" id="295065"/>
    <lineage>
        <taxon>Bacteria</taxon>
        <taxon>Bacillati</taxon>
        <taxon>Bacillota</taxon>
        <taxon>Bacilli</taxon>
        <taxon>Bacillales</taxon>
        <taxon>Bacillaceae</taxon>
        <taxon>Lentibacillus</taxon>
    </lineage>
</organism>
<dbReference type="Gene3D" id="3.10.450.40">
    <property type="match status" value="1"/>
</dbReference>
<comment type="caution">
    <text evidence="3">The sequence shown here is derived from an EMBL/GenBank/DDBJ whole genome shotgun (WGS) entry which is preliminary data.</text>
</comment>
<dbReference type="InterPro" id="IPR025711">
    <property type="entry name" value="PepSY"/>
</dbReference>
<keyword evidence="4" id="KW-1185">Reference proteome</keyword>
<dbReference type="Proteomes" id="UP001501459">
    <property type="component" value="Unassembled WGS sequence"/>
</dbReference>
<gene>
    <name evidence="3" type="ORF">GCM10008983_13000</name>
</gene>
<name>A0ABN0Z7U5_9BACI</name>
<accession>A0ABN0Z7U5</accession>
<dbReference type="EMBL" id="BAAADM010000032">
    <property type="protein sequence ID" value="GAA0437537.1"/>
    <property type="molecule type" value="Genomic_DNA"/>
</dbReference>
<protein>
    <recommendedName>
        <fullName evidence="2">PepSY domain-containing protein</fullName>
    </recommendedName>
</protein>
<evidence type="ECO:0000313" key="3">
    <source>
        <dbReference type="EMBL" id="GAA0437537.1"/>
    </source>
</evidence>
<sequence>MIKRISLLLAACVLLIVCLVYFWPFQSDTLSMQAASERAQTLYGGTIEDATEENGDYMVRLRKNERTYQVQIDDADGSILSMNAIEQGERSDSKNEQKNDGSNEKKQQENDQQDNNKKKHDGDKPDNSETNQESPDVNPGDKNDGLITAVEASDIVLKHVDGEAKKSGVEAQLDEDDDRYIYDVEIELTNGGEAEAEVDAVTGKVLYFYAE</sequence>
<evidence type="ECO:0000256" key="1">
    <source>
        <dbReference type="SAM" id="MobiDB-lite"/>
    </source>
</evidence>
<evidence type="ECO:0000313" key="4">
    <source>
        <dbReference type="Proteomes" id="UP001501459"/>
    </source>
</evidence>
<reference evidence="3 4" key="1">
    <citation type="journal article" date="2019" name="Int. J. Syst. Evol. Microbiol.">
        <title>The Global Catalogue of Microorganisms (GCM) 10K type strain sequencing project: providing services to taxonomists for standard genome sequencing and annotation.</title>
        <authorList>
            <consortium name="The Broad Institute Genomics Platform"/>
            <consortium name="The Broad Institute Genome Sequencing Center for Infectious Disease"/>
            <person name="Wu L."/>
            <person name="Ma J."/>
        </authorList>
    </citation>
    <scope>NUCLEOTIDE SEQUENCE [LARGE SCALE GENOMIC DNA]</scope>
    <source>
        <strain evidence="3 4">JCM 12149</strain>
    </source>
</reference>
<dbReference type="RefSeq" id="WP_343751916.1">
    <property type="nucleotide sequence ID" value="NZ_BAAADM010000032.1"/>
</dbReference>